<evidence type="ECO:0000259" key="13">
    <source>
        <dbReference type="PROSITE" id="PS52012"/>
    </source>
</evidence>
<keyword evidence="5" id="KW-0325">Glycoprotein</keyword>
<gene>
    <name evidence="14" type="ORF">H2201_004792</name>
</gene>
<proteinExistence type="inferred from homology"/>
<feature type="chain" id="PRO_5045124879" description="CFEM domain-containing protein" evidence="12">
    <location>
        <begin position="22"/>
        <end position="228"/>
    </location>
</feature>
<keyword evidence="7" id="KW-1015">Disulfide bond</keyword>
<comment type="subcellular location">
    <subcellularLocation>
        <location evidence="1">Membrane</location>
        <topology evidence="1">Lipid-anchor</topology>
        <topology evidence="1">GPI-anchor</topology>
    </subcellularLocation>
    <subcellularLocation>
        <location evidence="2">Secreted</location>
    </subcellularLocation>
</comment>
<evidence type="ECO:0000256" key="12">
    <source>
        <dbReference type="SAM" id="SignalP"/>
    </source>
</evidence>
<feature type="transmembrane region" description="Helical" evidence="11">
    <location>
        <begin position="168"/>
        <end position="189"/>
    </location>
</feature>
<feature type="region of interest" description="Disordered" evidence="10">
    <location>
        <begin position="122"/>
        <end position="161"/>
    </location>
</feature>
<keyword evidence="8" id="KW-0449">Lipoprotein</keyword>
<keyword evidence="4" id="KW-0964">Secreted</keyword>
<keyword evidence="11" id="KW-0812">Transmembrane</keyword>
<evidence type="ECO:0000256" key="3">
    <source>
        <dbReference type="ARBA" id="ARBA00010031"/>
    </source>
</evidence>
<evidence type="ECO:0000256" key="10">
    <source>
        <dbReference type="SAM" id="MobiDB-lite"/>
    </source>
</evidence>
<dbReference type="InterPro" id="IPR008427">
    <property type="entry name" value="Extracellular_membr_CFEM_dom"/>
</dbReference>
<name>A0ABQ9NRT7_9PEZI</name>
<evidence type="ECO:0000256" key="6">
    <source>
        <dbReference type="ARBA" id="ARBA00022729"/>
    </source>
</evidence>
<evidence type="ECO:0000313" key="14">
    <source>
        <dbReference type="EMBL" id="KAJ9665132.1"/>
    </source>
</evidence>
<evidence type="ECO:0000256" key="8">
    <source>
        <dbReference type="ARBA" id="ARBA00023288"/>
    </source>
</evidence>
<keyword evidence="5" id="KW-0336">GPI-anchor</keyword>
<keyword evidence="15" id="KW-1185">Reference proteome</keyword>
<feature type="compositionally biased region" description="Low complexity" evidence="10">
    <location>
        <begin position="122"/>
        <end position="139"/>
    </location>
</feature>
<evidence type="ECO:0000256" key="2">
    <source>
        <dbReference type="ARBA" id="ARBA00004613"/>
    </source>
</evidence>
<evidence type="ECO:0000256" key="1">
    <source>
        <dbReference type="ARBA" id="ARBA00004589"/>
    </source>
</evidence>
<organism evidence="14 15">
    <name type="scientific">Coniosporium apollinis</name>
    <dbReference type="NCBI Taxonomy" id="61459"/>
    <lineage>
        <taxon>Eukaryota</taxon>
        <taxon>Fungi</taxon>
        <taxon>Dikarya</taxon>
        <taxon>Ascomycota</taxon>
        <taxon>Pezizomycotina</taxon>
        <taxon>Dothideomycetes</taxon>
        <taxon>Dothideomycetes incertae sedis</taxon>
        <taxon>Coniosporium</taxon>
    </lineage>
</organism>
<comment type="similarity">
    <text evidence="3">Belongs to the RBT5 family.</text>
</comment>
<dbReference type="Proteomes" id="UP001172684">
    <property type="component" value="Unassembled WGS sequence"/>
</dbReference>
<sequence length="228" mass="24485">MLPRAAVIPVIFYFLIRLSASATVTLAELPAYQSQRNCAKYCFFVVSSGQGPPNEVARHLSCAVDPIENDCFCRPDLQAQADSYIKSCVGNACTRNALDISSATQVYNDYCTSAGFQRAEVTASTPTSDTTIKTTTGATQAPATITPSSSGSSSSSGKDEEKLGTGEIVGIIVGTLGFIATVAGAWFSYKALKNKRHVHPESSYPFQQYSQQQHFPIFQPNAWTSKIG</sequence>
<reference evidence="14" key="1">
    <citation type="submission" date="2022-10" db="EMBL/GenBank/DDBJ databases">
        <title>Culturing micro-colonial fungi from biological soil crusts in the Mojave desert and describing Neophaeococcomyces mojavensis, and introducing the new genera and species Taxawa tesnikishii.</title>
        <authorList>
            <person name="Kurbessoian T."/>
            <person name="Stajich J.E."/>
        </authorList>
    </citation>
    <scope>NUCLEOTIDE SEQUENCE</scope>
    <source>
        <strain evidence="14">TK_1</strain>
    </source>
</reference>
<accession>A0ABQ9NRT7</accession>
<feature type="signal peptide" evidence="12">
    <location>
        <begin position="1"/>
        <end position="21"/>
    </location>
</feature>
<keyword evidence="11" id="KW-0472">Membrane</keyword>
<evidence type="ECO:0000256" key="7">
    <source>
        <dbReference type="ARBA" id="ARBA00023157"/>
    </source>
</evidence>
<dbReference type="PROSITE" id="PS52012">
    <property type="entry name" value="CFEM"/>
    <property type="match status" value="1"/>
</dbReference>
<evidence type="ECO:0000256" key="9">
    <source>
        <dbReference type="PROSITE-ProRule" id="PRU01356"/>
    </source>
</evidence>
<dbReference type="EMBL" id="JAPDRL010000032">
    <property type="protein sequence ID" value="KAJ9665132.1"/>
    <property type="molecule type" value="Genomic_DNA"/>
</dbReference>
<feature type="domain" description="CFEM" evidence="13">
    <location>
        <begin position="10"/>
        <end position="138"/>
    </location>
</feature>
<protein>
    <recommendedName>
        <fullName evidence="13">CFEM domain-containing protein</fullName>
    </recommendedName>
</protein>
<evidence type="ECO:0000256" key="11">
    <source>
        <dbReference type="SAM" id="Phobius"/>
    </source>
</evidence>
<evidence type="ECO:0000256" key="5">
    <source>
        <dbReference type="ARBA" id="ARBA00022622"/>
    </source>
</evidence>
<comment type="caution">
    <text evidence="9">Lacks conserved residue(s) required for the propagation of feature annotation.</text>
</comment>
<keyword evidence="6 12" id="KW-0732">Signal</keyword>
<evidence type="ECO:0000313" key="15">
    <source>
        <dbReference type="Proteomes" id="UP001172684"/>
    </source>
</evidence>
<keyword evidence="11" id="KW-1133">Transmembrane helix</keyword>
<evidence type="ECO:0000256" key="4">
    <source>
        <dbReference type="ARBA" id="ARBA00022525"/>
    </source>
</evidence>
<comment type="caution">
    <text evidence="14">The sequence shown here is derived from an EMBL/GenBank/DDBJ whole genome shotgun (WGS) entry which is preliminary data.</text>
</comment>